<dbReference type="GO" id="GO:0042773">
    <property type="term" value="P:ATP synthesis coupled electron transport"/>
    <property type="evidence" value="ECO:0007669"/>
    <property type="project" value="UniProtKB-UniRule"/>
</dbReference>
<dbReference type="PANTHER" id="PTHR11434">
    <property type="entry name" value="NADH-UBIQUINONE OXIDOREDUCTASE SUBUNIT ND4L"/>
    <property type="match status" value="1"/>
</dbReference>
<dbReference type="InterPro" id="IPR001133">
    <property type="entry name" value="NADH_UbQ_OxRdtase_chain4L/K"/>
</dbReference>
<dbReference type="KEGG" id="emc:30861822"/>
<dbReference type="EMBL" id="AB738955">
    <property type="protein sequence ID" value="BAW33381.1"/>
    <property type="molecule type" value="Genomic_DNA"/>
</dbReference>
<dbReference type="PANTHER" id="PTHR11434:SF0">
    <property type="entry name" value="NADH-UBIQUINONE OXIDOREDUCTASE CHAIN 4L"/>
    <property type="match status" value="1"/>
</dbReference>
<reference evidence="20" key="3">
    <citation type="submission" date="2025-04" db="UniProtKB">
        <authorList>
            <consortium name="RefSeq"/>
        </authorList>
    </citation>
    <scope>IDENTIFICATION</scope>
</reference>
<evidence type="ECO:0000256" key="14">
    <source>
        <dbReference type="ARBA" id="ARBA00023136"/>
    </source>
</evidence>
<keyword evidence="14 17" id="KW-0472">Membrane</keyword>
<keyword evidence="6 17" id="KW-0679">Respiratory chain</keyword>
<dbReference type="RefSeq" id="YP_009340714.1">
    <property type="nucleotide sequence ID" value="NC_033383.1"/>
</dbReference>
<keyword evidence="9 17" id="KW-0249">Electron transport</keyword>
<keyword evidence="13 17" id="KW-0496">Mitochondrion</keyword>
<evidence type="ECO:0000256" key="16">
    <source>
        <dbReference type="ARBA" id="ARBA00048769"/>
    </source>
</evidence>
<sequence length="98" mass="10813">MTLMQFTLLSSFTLSMLGMTMYRTHLISALLCIESMLLTLFLATTTFMQTTQTTTITILPMTLLTFSACEASVGLALLVASTRTYASDHLNTMNLLQC</sequence>
<comment type="catalytic activity">
    <reaction evidence="16">
        <text>a ubiquinone + NADH + 5 H(+)(in) = a ubiquinol + NAD(+) + 4 H(+)(out)</text>
        <dbReference type="Rhea" id="RHEA:29091"/>
        <dbReference type="Rhea" id="RHEA-COMP:9565"/>
        <dbReference type="Rhea" id="RHEA-COMP:9566"/>
        <dbReference type="ChEBI" id="CHEBI:15378"/>
        <dbReference type="ChEBI" id="CHEBI:16389"/>
        <dbReference type="ChEBI" id="CHEBI:17976"/>
        <dbReference type="ChEBI" id="CHEBI:57540"/>
        <dbReference type="ChEBI" id="CHEBI:57945"/>
        <dbReference type="EC" id="7.1.1.2"/>
    </reaction>
    <physiologicalReaction direction="left-to-right" evidence="16">
        <dbReference type="Rhea" id="RHEA:29092"/>
    </physiologicalReaction>
</comment>
<evidence type="ECO:0000256" key="4">
    <source>
        <dbReference type="ARBA" id="ARBA00016612"/>
    </source>
</evidence>
<dbReference type="CTD" id="4539"/>
<evidence type="ECO:0000256" key="17">
    <source>
        <dbReference type="RuleBase" id="RU004419"/>
    </source>
</evidence>
<name>A0A1L7NTZ1_EUBMA</name>
<reference evidence="20" key="2">
    <citation type="submission" date="2017-01" db="EMBL/GenBank/DDBJ databases">
        <authorList>
            <consortium name="NCBI Genome Project"/>
        </authorList>
    </citation>
    <scope>NUCLEOTIDE SEQUENCE</scope>
</reference>
<keyword evidence="12 17" id="KW-0830">Ubiquinone</keyword>
<gene>
    <name evidence="18" type="primary">nad4l</name>
    <name evidence="20" type="synonym">ND4L</name>
    <name evidence="20" type="ORF">BW219_gp05</name>
</gene>
<dbReference type="Pfam" id="PF00420">
    <property type="entry name" value="Oxidored_q2"/>
    <property type="match status" value="1"/>
</dbReference>
<evidence type="ECO:0000313" key="20">
    <source>
        <dbReference type="RefSeq" id="YP_009340714.1"/>
    </source>
</evidence>
<protein>
    <recommendedName>
        <fullName evidence="4 17">NADH-ubiquinone oxidoreductase chain 4L</fullName>
        <ecNumber evidence="3 17">7.1.1.2</ecNumber>
    </recommendedName>
</protein>
<dbReference type="OrthoDB" id="6146597at2759"/>
<keyword evidence="17" id="KW-0999">Mitochondrion inner membrane</keyword>
<dbReference type="Gene3D" id="1.10.287.3510">
    <property type="match status" value="1"/>
</dbReference>
<accession>A0A1L7NTZ1</accession>
<evidence type="ECO:0000256" key="2">
    <source>
        <dbReference type="ARBA" id="ARBA00010519"/>
    </source>
</evidence>
<keyword evidence="5 17" id="KW-0813">Transport</keyword>
<evidence type="ECO:0000256" key="7">
    <source>
        <dbReference type="ARBA" id="ARBA00022692"/>
    </source>
</evidence>
<keyword evidence="10 17" id="KW-1133">Transmembrane helix</keyword>
<evidence type="ECO:0000256" key="12">
    <source>
        <dbReference type="ARBA" id="ARBA00023075"/>
    </source>
</evidence>
<evidence type="ECO:0000313" key="19">
    <source>
        <dbReference type="Proteomes" id="UP001190640"/>
    </source>
</evidence>
<keyword evidence="11 17" id="KW-0520">NAD</keyword>
<comment type="similarity">
    <text evidence="2 17">Belongs to the complex I subunit 4L family.</text>
</comment>
<geneLocation type="mitochondrion" evidence="18 20"/>
<evidence type="ECO:0000256" key="10">
    <source>
        <dbReference type="ARBA" id="ARBA00022989"/>
    </source>
</evidence>
<proteinExistence type="inferred from homology"/>
<feature type="transmembrane region" description="Helical" evidence="17">
    <location>
        <begin position="56"/>
        <end position="80"/>
    </location>
</feature>
<evidence type="ECO:0000256" key="8">
    <source>
        <dbReference type="ARBA" id="ARBA00022967"/>
    </source>
</evidence>
<reference evidence="18 20" key="1">
    <citation type="submission" date="2012-07" db="EMBL/GenBank/DDBJ databases">
        <title>Complete mitochondrial genome sequence of Eublepharis macularius.</title>
        <authorList>
            <person name="Sun Y."/>
            <person name="Kurisaki M."/>
            <person name="Kumazawa Y."/>
        </authorList>
    </citation>
    <scope>NUCLEOTIDE SEQUENCE</scope>
    <source>
        <strain evidence="18">Emac3</strain>
    </source>
</reference>
<organism evidence="18">
    <name type="scientific">Eublepharis macularius</name>
    <name type="common">Leopard gecko</name>
    <name type="synonym">Cyrtodactylus macularius</name>
    <dbReference type="NCBI Taxonomy" id="481883"/>
    <lineage>
        <taxon>Eukaryota</taxon>
        <taxon>Metazoa</taxon>
        <taxon>Chordata</taxon>
        <taxon>Craniata</taxon>
        <taxon>Vertebrata</taxon>
        <taxon>Euteleostomi</taxon>
        <taxon>Lepidosauria</taxon>
        <taxon>Squamata</taxon>
        <taxon>Bifurcata</taxon>
        <taxon>Gekkota</taxon>
        <taxon>Eublepharidae</taxon>
        <taxon>Eublepharinae</taxon>
        <taxon>Eublepharis</taxon>
    </lineage>
</organism>
<evidence type="ECO:0000256" key="3">
    <source>
        <dbReference type="ARBA" id="ARBA00012944"/>
    </source>
</evidence>
<evidence type="ECO:0000256" key="5">
    <source>
        <dbReference type="ARBA" id="ARBA00022448"/>
    </source>
</evidence>
<dbReference type="GO" id="GO:0030964">
    <property type="term" value="C:NADH dehydrogenase complex"/>
    <property type="evidence" value="ECO:0007669"/>
    <property type="project" value="TreeGrafter"/>
</dbReference>
<evidence type="ECO:0000256" key="13">
    <source>
        <dbReference type="ARBA" id="ARBA00023128"/>
    </source>
</evidence>
<dbReference type="GeneID" id="30861822"/>
<dbReference type="Proteomes" id="UP001190640">
    <property type="component" value="Mitochondrion MT"/>
</dbReference>
<keyword evidence="8 17" id="KW-1278">Translocase</keyword>
<evidence type="ECO:0000313" key="18">
    <source>
        <dbReference type="EMBL" id="BAW33381.1"/>
    </source>
</evidence>
<comment type="function">
    <text evidence="15">Core subunit of the mitochondrial membrane respiratory chain NADH dehydrogenase (Complex I) which catalyzes electron transfer from NADH through the respiratory chain, using ubiquinone as an electron acceptor. Part of the enzyme membrane arm which is embedded in the lipid bilayer and involved in proton translocation.</text>
</comment>
<evidence type="ECO:0000256" key="1">
    <source>
        <dbReference type="ARBA" id="ARBA00004225"/>
    </source>
</evidence>
<evidence type="ECO:0000256" key="9">
    <source>
        <dbReference type="ARBA" id="ARBA00022982"/>
    </source>
</evidence>
<dbReference type="EC" id="7.1.1.2" evidence="3 17"/>
<comment type="caution">
    <text evidence="17">Lacks conserved residue(s) required for the propagation of feature annotation.</text>
</comment>
<evidence type="ECO:0000256" key="15">
    <source>
        <dbReference type="ARBA" id="ARBA00043911"/>
    </source>
</evidence>
<keyword evidence="19" id="KW-1185">Reference proteome</keyword>
<dbReference type="GO" id="GO:0016651">
    <property type="term" value="F:oxidoreductase activity, acting on NAD(P)H"/>
    <property type="evidence" value="ECO:0007669"/>
    <property type="project" value="InterPro"/>
</dbReference>
<keyword evidence="7 17" id="KW-0812">Transmembrane</keyword>
<comment type="subcellular location">
    <subcellularLocation>
        <location evidence="17">Mitochondrion inner membrane</location>
        <topology evidence="17">Multi-pass membrane protein</topology>
    </subcellularLocation>
    <subcellularLocation>
        <location evidence="1">Mitochondrion membrane</location>
        <topology evidence="1">Multi-pass membrane protein</topology>
    </subcellularLocation>
</comment>
<dbReference type="AlphaFoldDB" id="A0A1L7NTZ1"/>
<evidence type="ECO:0000256" key="11">
    <source>
        <dbReference type="ARBA" id="ARBA00023027"/>
    </source>
</evidence>
<dbReference type="GO" id="GO:0005743">
    <property type="term" value="C:mitochondrial inner membrane"/>
    <property type="evidence" value="ECO:0007669"/>
    <property type="project" value="UniProtKB-SubCell"/>
</dbReference>
<dbReference type="GO" id="GO:0008137">
    <property type="term" value="F:NADH dehydrogenase (ubiquinone) activity"/>
    <property type="evidence" value="ECO:0007669"/>
    <property type="project" value="UniProtKB-EC"/>
</dbReference>
<evidence type="ECO:0000256" key="6">
    <source>
        <dbReference type="ARBA" id="ARBA00022660"/>
    </source>
</evidence>
<dbReference type="InterPro" id="IPR039428">
    <property type="entry name" value="NUOK/Mnh_C1-like"/>
</dbReference>